<evidence type="ECO:0000313" key="1">
    <source>
        <dbReference type="EMBL" id="MFC4604360.1"/>
    </source>
</evidence>
<protein>
    <submittedName>
        <fullName evidence="1">Uncharacterized protein</fullName>
    </submittedName>
</protein>
<sequence length="187" mass="20484">MSIRDMLGRAETVSALDTVGDAMQTRILRGLADRPVAGILRGTWLGHPVHPMTVTVPLDAWTSSLVLDLVFRDHVAARRMIGFSLLTVPPALATVPHRRSFTPVNRLRPVLHEQGHQRLGRRPAGGSPEAVATISRQRRWRPLLLSRRVPPLLEITAPQWVLPDEVHLLHAPGPLAAPAVPSSVSGR</sequence>
<proteinExistence type="predicted"/>
<keyword evidence="2" id="KW-1185">Reference proteome</keyword>
<dbReference type="RefSeq" id="WP_378417112.1">
    <property type="nucleotide sequence ID" value="NZ_JBHSFO010000005.1"/>
</dbReference>
<reference evidence="2" key="1">
    <citation type="journal article" date="2019" name="Int. J. Syst. Evol. Microbiol.">
        <title>The Global Catalogue of Microorganisms (GCM) 10K type strain sequencing project: providing services to taxonomists for standard genome sequencing and annotation.</title>
        <authorList>
            <consortium name="The Broad Institute Genomics Platform"/>
            <consortium name="The Broad Institute Genome Sequencing Center for Infectious Disease"/>
            <person name="Wu L."/>
            <person name="Ma J."/>
        </authorList>
    </citation>
    <scope>NUCLEOTIDE SEQUENCE [LARGE SCALE GENOMIC DNA]</scope>
    <source>
        <strain evidence="2">CCUG 54520</strain>
    </source>
</reference>
<accession>A0ABV9FTM7</accession>
<evidence type="ECO:0000313" key="2">
    <source>
        <dbReference type="Proteomes" id="UP001595914"/>
    </source>
</evidence>
<dbReference type="Proteomes" id="UP001595914">
    <property type="component" value="Unassembled WGS sequence"/>
</dbReference>
<name>A0ABV9FTM7_9NOCA</name>
<comment type="caution">
    <text evidence="1">The sequence shown here is derived from an EMBL/GenBank/DDBJ whole genome shotgun (WGS) entry which is preliminary data.</text>
</comment>
<gene>
    <name evidence="1" type="ORF">ACFO6S_11750</name>
</gene>
<organism evidence="1 2">
    <name type="scientific">Rhodococcus kronopolitis</name>
    <dbReference type="NCBI Taxonomy" id="1460226"/>
    <lineage>
        <taxon>Bacteria</taxon>
        <taxon>Bacillati</taxon>
        <taxon>Actinomycetota</taxon>
        <taxon>Actinomycetes</taxon>
        <taxon>Mycobacteriales</taxon>
        <taxon>Nocardiaceae</taxon>
        <taxon>Rhodococcus</taxon>
    </lineage>
</organism>
<dbReference type="EMBL" id="JBHSFO010000005">
    <property type="protein sequence ID" value="MFC4604360.1"/>
    <property type="molecule type" value="Genomic_DNA"/>
</dbReference>